<dbReference type="EMBL" id="JX912247">
    <property type="protein sequence ID" value="AGL93174.1"/>
    <property type="molecule type" value="Genomic_DNA"/>
</dbReference>
<dbReference type="GO" id="GO:0031179">
    <property type="term" value="P:peptide modification"/>
    <property type="evidence" value="ECO:0007669"/>
    <property type="project" value="InterPro"/>
</dbReference>
<dbReference type="AlphaFoldDB" id="R9R8B8"/>
<keyword evidence="1" id="KW-0862">Zinc</keyword>
<dbReference type="GO" id="GO:0046872">
    <property type="term" value="F:metal ion binding"/>
    <property type="evidence" value="ECO:0007669"/>
    <property type="project" value="UniProtKB-KW"/>
</dbReference>
<accession>R9R8B8</accession>
<dbReference type="PATRIC" id="fig|1423.287.peg.3972"/>
<feature type="binding site" evidence="1">
    <location>
        <position position="349"/>
    </location>
    <ligand>
        <name>Zn(2+)</name>
        <dbReference type="ChEBI" id="CHEBI:29105"/>
    </ligand>
</feature>
<dbReference type="PRINTS" id="PR01955">
    <property type="entry name" value="LANCFRANKIA"/>
</dbReference>
<reference evidence="2" key="2">
    <citation type="journal article" date="2013" name="Mar. Drugs">
        <title>Subtilomycin: A New Lantibiotic from Bacillus subtilis Strain MMA7 Isolated from the Marine Sponge Haliclona simulans.</title>
        <authorList>
            <person name="Phelan R.W."/>
            <person name="Barret M."/>
            <person name="Cotter P.D."/>
            <person name="O'Connor P.M."/>
            <person name="Chen R."/>
            <person name="Morrissey J.P."/>
            <person name="Dobson A.D."/>
            <person name="O'Gara F."/>
            <person name="Barbosa T.M."/>
        </authorList>
    </citation>
    <scope>NUCLEOTIDE SEQUENCE</scope>
    <source>
        <strain evidence="2">MMA7</strain>
    </source>
</reference>
<dbReference type="RefSeq" id="WP_015715151.1">
    <property type="nucleotide sequence ID" value="NZ_BDCV01000005.1"/>
</dbReference>
<proteinExistence type="predicted"/>
<keyword evidence="1" id="KW-0479">Metal-binding</keyword>
<feature type="binding site" evidence="1">
    <location>
        <position position="300"/>
    </location>
    <ligand>
        <name>Zn(2+)</name>
        <dbReference type="ChEBI" id="CHEBI:29105"/>
    </ligand>
</feature>
<gene>
    <name evidence="2" type="primary">subC</name>
</gene>
<dbReference type="PRINTS" id="PR01950">
    <property type="entry name" value="LANCSUPER"/>
</dbReference>
<organism evidence="2">
    <name type="scientific">Bacillus subtilis</name>
    <dbReference type="NCBI Taxonomy" id="1423"/>
    <lineage>
        <taxon>Bacteria</taxon>
        <taxon>Bacillati</taxon>
        <taxon>Bacillota</taxon>
        <taxon>Bacilli</taxon>
        <taxon>Bacillales</taxon>
        <taxon>Bacillaceae</taxon>
        <taxon>Bacillus</taxon>
    </lineage>
</organism>
<feature type="binding site" evidence="1">
    <location>
        <position position="350"/>
    </location>
    <ligand>
        <name>Zn(2+)</name>
        <dbReference type="ChEBI" id="CHEBI:29105"/>
    </ligand>
</feature>
<dbReference type="InterPro" id="IPR007822">
    <property type="entry name" value="LANC-like"/>
</dbReference>
<protein>
    <submittedName>
        <fullName evidence="2">Lanthionine synthetase C-like protein</fullName>
    </submittedName>
</protein>
<dbReference type="SMART" id="SM01260">
    <property type="entry name" value="LANC_like"/>
    <property type="match status" value="1"/>
</dbReference>
<name>R9R8B8_BACIU</name>
<dbReference type="CDD" id="cd04793">
    <property type="entry name" value="LanC"/>
    <property type="match status" value="1"/>
</dbReference>
<reference evidence="2" key="1">
    <citation type="journal article" date="2012" name="J. Appl. Microbiol.">
        <title>Diversity and bioactive potential of endospore-forming bacteria cultured from the marine sponge Haliclona simulans.</title>
        <authorList>
            <person name="Phelan R.W."/>
            <person name="O'Halloran J.A."/>
            <person name="Kennedy J."/>
            <person name="Morrissey J.P."/>
            <person name="Dobson A.D."/>
            <person name="O'Gara F."/>
            <person name="Barbosa T.M."/>
        </authorList>
    </citation>
    <scope>NUCLEOTIDE SEQUENCE</scope>
    <source>
        <strain evidence="2">MMA7</strain>
    </source>
</reference>
<sequence>MQKCKNQDFLTDILLDIANSIKDKSETEKIILGDQNNPEDIIEVVSLAAGYPGICVFLGYMDKVFPEDGWDVVAHDYLTDLISLIQTNKTYSLSLFNGLAGVLVALETCSRGGTRYTTIINQVLTLILENYKHYLSEDLLKLKKEGVSASEYDVISGWTGVGRTLLHFDQISNKGDISLKKALHDIAEYLLLVSSIDTLSNMPNWLISNENLPLDIEKKTYKKGYFNSGMAHGISGVLAFLSILKKENYKIKNLELGIKNIQNWIFEKVKTHKGIYYIPNVIENEVVRNEAFFNHRDAWCYGTPGVSRAIFLSGIALNDQRVKMKALELFKTFFLRDEKDRKIISPTICHGYAGILMLTLRMYKDTNDRFLADKMHDILNEMLTFYSQLNFSKFNNYELISGKIVEEKKVGLLEGSTGIALVLISFIFGQDSWDKIFLIS</sequence>
<dbReference type="SUPFAM" id="SSF158745">
    <property type="entry name" value="LanC-like"/>
    <property type="match status" value="1"/>
</dbReference>
<dbReference type="Pfam" id="PF05147">
    <property type="entry name" value="LANC_like"/>
    <property type="match status" value="1"/>
</dbReference>
<evidence type="ECO:0000256" key="1">
    <source>
        <dbReference type="PIRSR" id="PIRSR607822-1"/>
    </source>
</evidence>
<evidence type="ECO:0000313" key="2">
    <source>
        <dbReference type="EMBL" id="AGL93174.1"/>
    </source>
</evidence>
<dbReference type="InterPro" id="IPR033889">
    <property type="entry name" value="LanC"/>
</dbReference>
<dbReference type="Gene3D" id="1.50.10.20">
    <property type="match status" value="1"/>
</dbReference>